<reference evidence="3" key="2">
    <citation type="submission" date="2025-09" db="UniProtKB">
        <authorList>
            <consortium name="Ensembl"/>
        </authorList>
    </citation>
    <scope>IDENTIFICATION</scope>
</reference>
<keyword evidence="4" id="KW-1185">Reference proteome</keyword>
<proteinExistence type="predicted"/>
<dbReference type="GO" id="GO:0061630">
    <property type="term" value="F:ubiquitin protein ligase activity"/>
    <property type="evidence" value="ECO:0007669"/>
    <property type="project" value="TreeGrafter"/>
</dbReference>
<keyword evidence="1" id="KW-0677">Repeat</keyword>
<dbReference type="Ensembl" id="ENSSPUT00000003161.1">
    <property type="protein sequence ID" value="ENSSPUP00000002976.1"/>
    <property type="gene ID" value="ENSSPUG00000002312.1"/>
</dbReference>
<dbReference type="InterPro" id="IPR050952">
    <property type="entry name" value="TRIM-NHL_E3_ligases"/>
</dbReference>
<evidence type="ECO:0000256" key="1">
    <source>
        <dbReference type="ARBA" id="ARBA00022737"/>
    </source>
</evidence>
<dbReference type="SUPFAM" id="SSF101898">
    <property type="entry name" value="NHL repeat"/>
    <property type="match status" value="1"/>
</dbReference>
<sequence length="149" mass="16384">MMGNHFLLCFKHCFSVDGGFVVSEECGDVKVFGSSHKLVNSLSSKYGHQFGNPAGVCTDTEGNIIVADEQYRKIHLFPRSGSPICLVSSVLKKPGGLACSTHGLLLVADTGENSLVPEGMKELLQLLKKCTIINYERLCRCYDWENILK</sequence>
<dbReference type="GO" id="GO:0043161">
    <property type="term" value="P:proteasome-mediated ubiquitin-dependent protein catabolic process"/>
    <property type="evidence" value="ECO:0007669"/>
    <property type="project" value="TreeGrafter"/>
</dbReference>
<gene>
    <name evidence="3" type="primary">NHLRC4</name>
</gene>
<accession>A0A8D0G8M9</accession>
<evidence type="ECO:0000313" key="3">
    <source>
        <dbReference type="Ensembl" id="ENSSPUP00000002976.1"/>
    </source>
</evidence>
<dbReference type="AlphaFoldDB" id="A0A8D0G8M9"/>
<dbReference type="InterPro" id="IPR011042">
    <property type="entry name" value="6-blade_b-propeller_TolB-like"/>
</dbReference>
<dbReference type="InterPro" id="IPR001258">
    <property type="entry name" value="NHL_repeat"/>
</dbReference>
<dbReference type="Proteomes" id="UP000694392">
    <property type="component" value="Unplaced"/>
</dbReference>
<evidence type="ECO:0000256" key="2">
    <source>
        <dbReference type="PROSITE-ProRule" id="PRU00504"/>
    </source>
</evidence>
<evidence type="ECO:0000313" key="4">
    <source>
        <dbReference type="Proteomes" id="UP000694392"/>
    </source>
</evidence>
<dbReference type="GO" id="GO:0000209">
    <property type="term" value="P:protein polyubiquitination"/>
    <property type="evidence" value="ECO:0007669"/>
    <property type="project" value="TreeGrafter"/>
</dbReference>
<reference evidence="3" key="1">
    <citation type="submission" date="2025-08" db="UniProtKB">
        <authorList>
            <consortium name="Ensembl"/>
        </authorList>
    </citation>
    <scope>IDENTIFICATION</scope>
</reference>
<dbReference type="GeneTree" id="ENSGT00530000063870"/>
<dbReference type="Gene3D" id="2.120.10.30">
    <property type="entry name" value="TolB, C-terminal domain"/>
    <property type="match status" value="1"/>
</dbReference>
<dbReference type="OMA" id="CYDWENI"/>
<organism evidence="3 4">
    <name type="scientific">Sphenodon punctatus</name>
    <name type="common">Tuatara</name>
    <name type="synonym">Hatteria punctata</name>
    <dbReference type="NCBI Taxonomy" id="8508"/>
    <lineage>
        <taxon>Eukaryota</taxon>
        <taxon>Metazoa</taxon>
        <taxon>Chordata</taxon>
        <taxon>Craniata</taxon>
        <taxon>Vertebrata</taxon>
        <taxon>Euteleostomi</taxon>
        <taxon>Lepidosauria</taxon>
        <taxon>Sphenodontia</taxon>
        <taxon>Sphenodontidae</taxon>
        <taxon>Sphenodon</taxon>
    </lineage>
</organism>
<name>A0A8D0G8M9_SPHPU</name>
<dbReference type="PROSITE" id="PS51125">
    <property type="entry name" value="NHL"/>
    <property type="match status" value="1"/>
</dbReference>
<dbReference type="PANTHER" id="PTHR24104:SF21">
    <property type="entry name" value="TRIPARTITE MOTIF-CONTAINING PROTEIN 3"/>
    <property type="match status" value="1"/>
</dbReference>
<protein>
    <submittedName>
        <fullName evidence="3">NHL repeat containing 4</fullName>
    </submittedName>
</protein>
<dbReference type="PANTHER" id="PTHR24104">
    <property type="entry name" value="E3 UBIQUITIN-PROTEIN LIGASE NHLRC1-RELATED"/>
    <property type="match status" value="1"/>
</dbReference>
<feature type="repeat" description="NHL" evidence="2">
    <location>
        <begin position="47"/>
        <end position="80"/>
    </location>
</feature>